<dbReference type="AlphaFoldDB" id="A0A447R1E3"/>
<dbReference type="EMBL" id="LR134156">
    <property type="protein sequence ID" value="VEA75983.1"/>
    <property type="molecule type" value="Genomic_DNA"/>
</dbReference>
<accession>A0A447R1E3</accession>
<dbReference type="EC" id="3.4.24.-" evidence="10"/>
<evidence type="ECO:0000313" key="10">
    <source>
        <dbReference type="EMBL" id="VEA75983.1"/>
    </source>
</evidence>
<evidence type="ECO:0000256" key="5">
    <source>
        <dbReference type="ARBA" id="ARBA00022801"/>
    </source>
</evidence>
<keyword evidence="5 10" id="KW-0378">Hydrolase</keyword>
<dbReference type="InterPro" id="IPR005073">
    <property type="entry name" value="Peptidase_M74"/>
</dbReference>
<reference evidence="10 11" key="1">
    <citation type="submission" date="2018-12" db="EMBL/GenBank/DDBJ databases">
        <authorList>
            <consortium name="Pathogen Informatics"/>
        </authorList>
    </citation>
    <scope>NUCLEOTIDE SEQUENCE [LARGE SCALE GENOMIC DNA]</scope>
    <source>
        <strain evidence="10 11">NCTC10047</strain>
    </source>
</reference>
<evidence type="ECO:0000256" key="1">
    <source>
        <dbReference type="ARBA" id="ARBA00022670"/>
    </source>
</evidence>
<feature type="region of interest" description="Disordered" evidence="9">
    <location>
        <begin position="60"/>
        <end position="109"/>
    </location>
</feature>
<evidence type="ECO:0000256" key="8">
    <source>
        <dbReference type="ARBA" id="ARBA00023157"/>
    </source>
</evidence>
<evidence type="ECO:0000256" key="7">
    <source>
        <dbReference type="ARBA" id="ARBA00023049"/>
    </source>
</evidence>
<evidence type="ECO:0000256" key="2">
    <source>
        <dbReference type="ARBA" id="ARBA00022723"/>
    </source>
</evidence>
<keyword evidence="3" id="KW-0732">Signal</keyword>
<name>A0A447R1E3_SALER</name>
<keyword evidence="6" id="KW-0862">Zinc</keyword>
<dbReference type="SUPFAM" id="SSF55166">
    <property type="entry name" value="Hedgehog/DD-peptidase"/>
    <property type="match status" value="1"/>
</dbReference>
<keyword evidence="7" id="KW-0482">Metalloprotease</keyword>
<evidence type="ECO:0000256" key="9">
    <source>
        <dbReference type="SAM" id="MobiDB-lite"/>
    </source>
</evidence>
<dbReference type="Pfam" id="PF03411">
    <property type="entry name" value="Peptidase_M74"/>
    <property type="match status" value="1"/>
</dbReference>
<dbReference type="GO" id="GO:0004252">
    <property type="term" value="F:serine-type endopeptidase activity"/>
    <property type="evidence" value="ECO:0007669"/>
    <property type="project" value="InterPro"/>
</dbReference>
<sequence>MAAQDNDVTRIFVNPAIKQQLCLDAGSDRDWLRKVRPWFQHRAHMHVRLRCPADSLECEDQPLPPPGDGCGAELQSWFEPPKPGTTKPEKKTPPPLPPSCQALLDEHVL</sequence>
<evidence type="ECO:0000256" key="3">
    <source>
        <dbReference type="ARBA" id="ARBA00022729"/>
    </source>
</evidence>
<gene>
    <name evidence="10" type="primary">mepA</name>
    <name evidence="10" type="ORF">NCTC10047_01845</name>
</gene>
<dbReference type="EC" id="3.4.-.-" evidence="10"/>
<dbReference type="GO" id="GO:0008237">
    <property type="term" value="F:metallopeptidase activity"/>
    <property type="evidence" value="ECO:0007669"/>
    <property type="project" value="UniProtKB-KW"/>
</dbReference>
<keyword evidence="1" id="KW-0645">Protease</keyword>
<proteinExistence type="predicted"/>
<dbReference type="Proteomes" id="UP000275676">
    <property type="component" value="Chromosome"/>
</dbReference>
<dbReference type="GO" id="GO:0006508">
    <property type="term" value="P:proteolysis"/>
    <property type="evidence" value="ECO:0007669"/>
    <property type="project" value="UniProtKB-KW"/>
</dbReference>
<evidence type="ECO:0000256" key="6">
    <source>
        <dbReference type="ARBA" id="ARBA00022833"/>
    </source>
</evidence>
<keyword evidence="8" id="KW-1015">Disulfide bond</keyword>
<dbReference type="GO" id="GO:0030288">
    <property type="term" value="C:outer membrane-bounded periplasmic space"/>
    <property type="evidence" value="ECO:0007669"/>
    <property type="project" value="InterPro"/>
</dbReference>
<evidence type="ECO:0000313" key="11">
    <source>
        <dbReference type="Proteomes" id="UP000275676"/>
    </source>
</evidence>
<dbReference type="GO" id="GO:0046872">
    <property type="term" value="F:metal ion binding"/>
    <property type="evidence" value="ECO:0007669"/>
    <property type="project" value="UniProtKB-KW"/>
</dbReference>
<dbReference type="InterPro" id="IPR009045">
    <property type="entry name" value="Zn_M74/Hedgehog-like"/>
</dbReference>
<keyword evidence="2" id="KW-0479">Metal-binding</keyword>
<evidence type="ECO:0000256" key="4">
    <source>
        <dbReference type="ARBA" id="ARBA00022764"/>
    </source>
</evidence>
<dbReference type="Gene3D" id="3.30.1380.10">
    <property type="match status" value="1"/>
</dbReference>
<keyword evidence="4" id="KW-0574">Periplasm</keyword>
<protein>
    <submittedName>
        <fullName evidence="10">Penicillin-insensitive murein endopeptidase</fullName>
        <ecNumber evidence="10">3.4.-.-</ecNumber>
        <ecNumber evidence="10">3.4.24.-</ecNumber>
    </submittedName>
</protein>
<organism evidence="10 11">
    <name type="scientific">Salmonella enterica subsp. arizonae</name>
    <dbReference type="NCBI Taxonomy" id="59203"/>
    <lineage>
        <taxon>Bacteria</taxon>
        <taxon>Pseudomonadati</taxon>
        <taxon>Pseudomonadota</taxon>
        <taxon>Gammaproteobacteria</taxon>
        <taxon>Enterobacterales</taxon>
        <taxon>Enterobacteriaceae</taxon>
        <taxon>Salmonella</taxon>
    </lineage>
</organism>